<protein>
    <submittedName>
        <fullName evidence="3">Pyridoxamine 5'-phosphate oxidase family protein</fullName>
    </submittedName>
</protein>
<feature type="domain" description="Pyridoxamine 5'-phosphate oxidase N-terminal" evidence="2">
    <location>
        <begin position="26"/>
        <end position="151"/>
    </location>
</feature>
<comment type="caution">
    <text evidence="3">The sequence shown here is derived from an EMBL/GenBank/DDBJ whole genome shotgun (WGS) entry which is preliminary data.</text>
</comment>
<organism evidence="3 4">
    <name type="scientific">Paractinoplanes hotanensis</name>
    <dbReference type="NCBI Taxonomy" id="2906497"/>
    <lineage>
        <taxon>Bacteria</taxon>
        <taxon>Bacillati</taxon>
        <taxon>Actinomycetota</taxon>
        <taxon>Actinomycetes</taxon>
        <taxon>Micromonosporales</taxon>
        <taxon>Micromonosporaceae</taxon>
        <taxon>Paractinoplanes</taxon>
    </lineage>
</organism>
<dbReference type="EMBL" id="JAMQOL010000001">
    <property type="protein sequence ID" value="MCM4075984.1"/>
    <property type="molecule type" value="Genomic_DNA"/>
</dbReference>
<dbReference type="PANTHER" id="PTHR35176">
    <property type="entry name" value="HEME OXYGENASE HI_0854-RELATED"/>
    <property type="match status" value="1"/>
</dbReference>
<geneLocation type="plasmid" evidence="3">
    <name>p1</name>
</geneLocation>
<dbReference type="InterPro" id="IPR011576">
    <property type="entry name" value="Pyridox_Oxase_N"/>
</dbReference>
<gene>
    <name evidence="3" type="ORF">LXN57_00220</name>
</gene>
<evidence type="ECO:0000313" key="4">
    <source>
        <dbReference type="Proteomes" id="UP001523216"/>
    </source>
</evidence>
<sequence>MSEPVGELDARFSDPKATARPWSDVDDVLTYGKIFWLSTVRGDGRPHVTPLPAVWAHGALHFCTGAGEQKGKNLDGNPNVALTTGTAEQHAGLDVVVEGVAIRVTDGPRLTELAGLWKDRHGWDFTVGDGLFQQDSEHDALVFAVTPAKILAFGKGEPFSQTRFRFS</sequence>
<dbReference type="Pfam" id="PF01243">
    <property type="entry name" value="PNPOx_N"/>
    <property type="match status" value="1"/>
</dbReference>
<dbReference type="Gene3D" id="2.30.110.10">
    <property type="entry name" value="Electron Transport, Fmn-binding Protein, Chain A"/>
    <property type="match status" value="1"/>
</dbReference>
<dbReference type="InterPro" id="IPR052019">
    <property type="entry name" value="F420H2_bilvrd_red/Heme_oxyg"/>
</dbReference>
<dbReference type="RefSeq" id="WP_251796011.1">
    <property type="nucleotide sequence ID" value="NZ_JAMQOL010000001.1"/>
</dbReference>
<keyword evidence="4" id="KW-1185">Reference proteome</keyword>
<evidence type="ECO:0000313" key="3">
    <source>
        <dbReference type="EMBL" id="MCM4075984.1"/>
    </source>
</evidence>
<accession>A0ABT0XQC2</accession>
<proteinExistence type="predicted"/>
<dbReference type="SUPFAM" id="SSF50475">
    <property type="entry name" value="FMN-binding split barrel"/>
    <property type="match status" value="1"/>
</dbReference>
<reference evidence="3 4" key="1">
    <citation type="submission" date="2022-06" db="EMBL/GenBank/DDBJ databases">
        <title>Actinoplanes abujensis sp. nov., isolated from Nigerian arid soil.</title>
        <authorList>
            <person name="Ding P."/>
        </authorList>
    </citation>
    <scope>NUCLEOTIDE SEQUENCE [LARGE SCALE GENOMIC DNA]</scope>
    <source>
        <strain evidence="4">TRM88002</strain>
        <plasmid evidence="3">p1</plasmid>
    </source>
</reference>
<name>A0ABT0XQC2_9ACTN</name>
<dbReference type="PANTHER" id="PTHR35176:SF4">
    <property type="entry name" value="PYRIDOXAMINE 5'-PHOSPHATE OXIDASE-RELATED FMN-BINDING"/>
    <property type="match status" value="1"/>
</dbReference>
<keyword evidence="3" id="KW-0614">Plasmid</keyword>
<keyword evidence="1" id="KW-0560">Oxidoreductase</keyword>
<dbReference type="InterPro" id="IPR012349">
    <property type="entry name" value="Split_barrel_FMN-bd"/>
</dbReference>
<evidence type="ECO:0000259" key="2">
    <source>
        <dbReference type="Pfam" id="PF01243"/>
    </source>
</evidence>
<evidence type="ECO:0000256" key="1">
    <source>
        <dbReference type="ARBA" id="ARBA00023002"/>
    </source>
</evidence>
<dbReference type="Proteomes" id="UP001523216">
    <property type="component" value="Unassembled WGS sequence"/>
</dbReference>